<dbReference type="PANTHER" id="PTHR30250:SF11">
    <property type="entry name" value="O-ANTIGEN TRANSPORTER-RELATED"/>
    <property type="match status" value="1"/>
</dbReference>
<proteinExistence type="predicted"/>
<sequence length="482" mass="54456">MEEQHSHHSILKATGIFGFVQLLKMVVFAVSSKLVALFLGPIGMGLVALLQNVLQIILALTSFEFLKTATREIAIKKETTFATTVNLLFQLAIGIGVLGALVSVLFGLFFNKIIFTTSLPFSWYWLLILYFVFTSISNVYVAILQGVNQIKTLAIFNLAVSFFTALGSVPLYYFFRTEGVIWVVIYGALVQLVLAYLFTRNYTWQFNVLSLKELKIMASPLMQLGFFMSINLIFGQICFLLIKLFLTQTFHSTAIVGLYEVGNVILVNYLGLVFQAMSYDFYPKLATINDDNSAVKSLVNKQMEIALIVITPAVLFLYLTGPYVIELFYSHSFLPAFSILKFALLSVILKAITMPLGYIILAKGNKKQFFKQELLGDFLNVTLSILFYHYFGLEGLGMAYVLHYAIYALYVYFVVNKSYAFEFESALKKLIIVNVNLGMGAALALFFLPQYHYFVGVLVVFSVVYSYRALQQRVDLKKLFTK</sequence>
<dbReference type="InterPro" id="IPR050833">
    <property type="entry name" value="Poly_Biosynth_Transport"/>
</dbReference>
<feature type="transmembrane region" description="Helical" evidence="6">
    <location>
        <begin position="122"/>
        <end position="143"/>
    </location>
</feature>
<evidence type="ECO:0000256" key="2">
    <source>
        <dbReference type="ARBA" id="ARBA00022475"/>
    </source>
</evidence>
<feature type="transmembrane region" description="Helical" evidence="6">
    <location>
        <begin position="87"/>
        <end position="110"/>
    </location>
</feature>
<feature type="transmembrane region" description="Helical" evidence="6">
    <location>
        <begin position="155"/>
        <end position="174"/>
    </location>
</feature>
<dbReference type="InterPro" id="IPR002797">
    <property type="entry name" value="Polysacc_synth"/>
</dbReference>
<feature type="transmembrane region" description="Helical" evidence="6">
    <location>
        <begin position="42"/>
        <end position="66"/>
    </location>
</feature>
<evidence type="ECO:0000313" key="7">
    <source>
        <dbReference type="EMBL" id="WMW77028.1"/>
    </source>
</evidence>
<feature type="transmembrane region" description="Helical" evidence="6">
    <location>
        <begin position="397"/>
        <end position="415"/>
    </location>
</feature>
<name>A0ABY9R6Y9_9FLAO</name>
<evidence type="ECO:0000256" key="5">
    <source>
        <dbReference type="ARBA" id="ARBA00023136"/>
    </source>
</evidence>
<reference evidence="7" key="1">
    <citation type="submission" date="2023-09" db="EMBL/GenBank/DDBJ databases">
        <title>Flavobacterium sp. 20NA77.7 isolated from freshwater.</title>
        <authorList>
            <person name="Le V."/>
            <person name="Ko S.-R."/>
            <person name="Ahn C.-Y."/>
            <person name="Oh H.-M."/>
        </authorList>
    </citation>
    <scope>NUCLEOTIDE SEQUENCE</scope>
    <source>
        <strain evidence="7">20NA77.7</strain>
    </source>
</reference>
<evidence type="ECO:0000256" key="4">
    <source>
        <dbReference type="ARBA" id="ARBA00022989"/>
    </source>
</evidence>
<feature type="transmembrane region" description="Helical" evidence="6">
    <location>
        <begin position="9"/>
        <end position="30"/>
    </location>
</feature>
<keyword evidence="8" id="KW-1185">Reference proteome</keyword>
<accession>A0ABY9R6Y9</accession>
<evidence type="ECO:0000256" key="6">
    <source>
        <dbReference type="SAM" id="Phobius"/>
    </source>
</evidence>
<comment type="subcellular location">
    <subcellularLocation>
        <location evidence="1">Cell membrane</location>
        <topology evidence="1">Multi-pass membrane protein</topology>
    </subcellularLocation>
</comment>
<keyword evidence="2" id="KW-1003">Cell membrane</keyword>
<feature type="transmembrane region" description="Helical" evidence="6">
    <location>
        <begin position="305"/>
        <end position="325"/>
    </location>
</feature>
<dbReference type="EMBL" id="CP133721">
    <property type="protein sequence ID" value="WMW77028.1"/>
    <property type="molecule type" value="Genomic_DNA"/>
</dbReference>
<keyword evidence="3 6" id="KW-0812">Transmembrane</keyword>
<feature type="transmembrane region" description="Helical" evidence="6">
    <location>
        <begin position="453"/>
        <end position="470"/>
    </location>
</feature>
<keyword evidence="5 6" id="KW-0472">Membrane</keyword>
<feature type="transmembrane region" description="Helical" evidence="6">
    <location>
        <begin position="220"/>
        <end position="242"/>
    </location>
</feature>
<dbReference type="RefSeq" id="WP_309531413.1">
    <property type="nucleotide sequence ID" value="NZ_CP133721.1"/>
</dbReference>
<gene>
    <name evidence="7" type="ORF">RF683_05895</name>
</gene>
<keyword evidence="4 6" id="KW-1133">Transmembrane helix</keyword>
<dbReference type="Pfam" id="PF01943">
    <property type="entry name" value="Polysacc_synt"/>
    <property type="match status" value="1"/>
</dbReference>
<feature type="transmembrane region" description="Helical" evidence="6">
    <location>
        <begin position="337"/>
        <end position="362"/>
    </location>
</feature>
<evidence type="ECO:0000256" key="1">
    <source>
        <dbReference type="ARBA" id="ARBA00004651"/>
    </source>
</evidence>
<feature type="transmembrane region" description="Helical" evidence="6">
    <location>
        <begin position="427"/>
        <end position="447"/>
    </location>
</feature>
<organism evidence="7 8">
    <name type="scientific">Flavobacterium nakdongensis</name>
    <dbReference type="NCBI Taxonomy" id="3073563"/>
    <lineage>
        <taxon>Bacteria</taxon>
        <taxon>Pseudomonadati</taxon>
        <taxon>Bacteroidota</taxon>
        <taxon>Flavobacteriia</taxon>
        <taxon>Flavobacteriales</taxon>
        <taxon>Flavobacteriaceae</taxon>
        <taxon>Flavobacterium</taxon>
    </lineage>
</organism>
<protein>
    <submittedName>
        <fullName evidence="7">Polysaccharide biosynthesis C-terminal domain-containing protein</fullName>
    </submittedName>
</protein>
<dbReference type="Proteomes" id="UP001180481">
    <property type="component" value="Chromosome"/>
</dbReference>
<evidence type="ECO:0000313" key="8">
    <source>
        <dbReference type="Proteomes" id="UP001180481"/>
    </source>
</evidence>
<feature type="transmembrane region" description="Helical" evidence="6">
    <location>
        <begin position="254"/>
        <end position="274"/>
    </location>
</feature>
<feature type="transmembrane region" description="Helical" evidence="6">
    <location>
        <begin position="180"/>
        <end position="199"/>
    </location>
</feature>
<dbReference type="PANTHER" id="PTHR30250">
    <property type="entry name" value="PST FAMILY PREDICTED COLANIC ACID TRANSPORTER"/>
    <property type="match status" value="1"/>
</dbReference>
<evidence type="ECO:0000256" key="3">
    <source>
        <dbReference type="ARBA" id="ARBA00022692"/>
    </source>
</evidence>